<accession>A0A3M7SVR5</accession>
<dbReference type="AlphaFoldDB" id="A0A3M7SVR5"/>
<dbReference type="EMBL" id="REGN01000717">
    <property type="protein sequence ID" value="RNA39688.1"/>
    <property type="molecule type" value="Genomic_DNA"/>
</dbReference>
<sequence>MYIGQQNYFLANYKNNTTSYEQRISHCRSDDTDVEAKEIEAPVYKKTCGVGKIYGPQGTFETESEARGPGRQKNSKRALIKQ</sequence>
<reference evidence="2 3" key="1">
    <citation type="journal article" date="2018" name="Sci. Rep.">
        <title>Genomic signatures of local adaptation to the degree of environmental predictability in rotifers.</title>
        <authorList>
            <person name="Franch-Gras L."/>
            <person name="Hahn C."/>
            <person name="Garcia-Roger E.M."/>
            <person name="Carmona M.J."/>
            <person name="Serra M."/>
            <person name="Gomez A."/>
        </authorList>
    </citation>
    <scope>NUCLEOTIDE SEQUENCE [LARGE SCALE GENOMIC DNA]</scope>
    <source>
        <strain evidence="2">HYR1</strain>
    </source>
</reference>
<evidence type="ECO:0000256" key="1">
    <source>
        <dbReference type="SAM" id="MobiDB-lite"/>
    </source>
</evidence>
<keyword evidence="3" id="KW-1185">Reference proteome</keyword>
<dbReference type="Proteomes" id="UP000276133">
    <property type="component" value="Unassembled WGS sequence"/>
</dbReference>
<feature type="region of interest" description="Disordered" evidence="1">
    <location>
        <begin position="59"/>
        <end position="82"/>
    </location>
</feature>
<evidence type="ECO:0000313" key="2">
    <source>
        <dbReference type="EMBL" id="RNA39688.1"/>
    </source>
</evidence>
<name>A0A3M7SVR5_BRAPC</name>
<gene>
    <name evidence="2" type="ORF">BpHYR1_009051</name>
</gene>
<proteinExistence type="predicted"/>
<feature type="compositionally biased region" description="Basic residues" evidence="1">
    <location>
        <begin position="73"/>
        <end position="82"/>
    </location>
</feature>
<protein>
    <submittedName>
        <fullName evidence="2">Uncharacterized protein</fullName>
    </submittedName>
</protein>
<organism evidence="2 3">
    <name type="scientific">Brachionus plicatilis</name>
    <name type="common">Marine rotifer</name>
    <name type="synonym">Brachionus muelleri</name>
    <dbReference type="NCBI Taxonomy" id="10195"/>
    <lineage>
        <taxon>Eukaryota</taxon>
        <taxon>Metazoa</taxon>
        <taxon>Spiralia</taxon>
        <taxon>Gnathifera</taxon>
        <taxon>Rotifera</taxon>
        <taxon>Eurotatoria</taxon>
        <taxon>Monogononta</taxon>
        <taxon>Pseudotrocha</taxon>
        <taxon>Ploima</taxon>
        <taxon>Brachionidae</taxon>
        <taxon>Brachionus</taxon>
    </lineage>
</organism>
<evidence type="ECO:0000313" key="3">
    <source>
        <dbReference type="Proteomes" id="UP000276133"/>
    </source>
</evidence>
<comment type="caution">
    <text evidence="2">The sequence shown here is derived from an EMBL/GenBank/DDBJ whole genome shotgun (WGS) entry which is preliminary data.</text>
</comment>